<dbReference type="KEGG" id="caul:KCG34_21190"/>
<gene>
    <name evidence="1" type="primary">ccoS</name>
    <name evidence="1" type="ORF">KCG34_21190</name>
</gene>
<dbReference type="PANTHER" id="PTHR41532">
    <property type="entry name" value="FIXS PROTEIN"/>
    <property type="match status" value="1"/>
</dbReference>
<reference evidence="1" key="1">
    <citation type="submission" date="2021-04" db="EMBL/GenBank/DDBJ databases">
        <title>The complete genome sequence of Caulobacter sp. S6.</title>
        <authorList>
            <person name="Tang Y."/>
            <person name="Ouyang W."/>
            <person name="Liu Q."/>
            <person name="Huang B."/>
            <person name="Guo Z."/>
            <person name="Lei P."/>
        </authorList>
    </citation>
    <scope>NUCLEOTIDE SEQUENCE</scope>
    <source>
        <strain evidence="1">S6</strain>
    </source>
</reference>
<accession>A0A975FXZ8</accession>
<dbReference type="Pfam" id="PF03597">
    <property type="entry name" value="FixS"/>
    <property type="match status" value="1"/>
</dbReference>
<proteinExistence type="predicted"/>
<dbReference type="Proteomes" id="UP000676409">
    <property type="component" value="Chromosome"/>
</dbReference>
<sequence length="45" mass="4921">MTAMILLIPISLAMALVGLAAFVWTLRSGQYDDPKGDAERILQDD</sequence>
<evidence type="ECO:0000313" key="1">
    <source>
        <dbReference type="EMBL" id="QUD87538.1"/>
    </source>
</evidence>
<dbReference type="NCBIfam" id="TIGR00847">
    <property type="entry name" value="ccoS"/>
    <property type="match status" value="1"/>
</dbReference>
<dbReference type="InterPro" id="IPR004714">
    <property type="entry name" value="Cyt_oxidase_maturation_cbb3"/>
</dbReference>
<evidence type="ECO:0000313" key="2">
    <source>
        <dbReference type="Proteomes" id="UP000676409"/>
    </source>
</evidence>
<keyword evidence="2" id="KW-1185">Reference proteome</keyword>
<protein>
    <submittedName>
        <fullName evidence="1">Cbb3-type cytochrome oxidase assembly protein CcoS</fullName>
    </submittedName>
</protein>
<dbReference type="PANTHER" id="PTHR41532:SF1">
    <property type="entry name" value="FIXS PROTEIN"/>
    <property type="match status" value="1"/>
</dbReference>
<dbReference type="AlphaFoldDB" id="A0A975FXZ8"/>
<dbReference type="EMBL" id="CP073078">
    <property type="protein sequence ID" value="QUD87538.1"/>
    <property type="molecule type" value="Genomic_DNA"/>
</dbReference>
<name>A0A975FXZ8_9CAUL</name>
<organism evidence="1 2">
    <name type="scientific">Phenylobacterium montanum</name>
    <dbReference type="NCBI Taxonomy" id="2823693"/>
    <lineage>
        <taxon>Bacteria</taxon>
        <taxon>Pseudomonadati</taxon>
        <taxon>Pseudomonadota</taxon>
        <taxon>Alphaproteobacteria</taxon>
        <taxon>Caulobacterales</taxon>
        <taxon>Caulobacteraceae</taxon>
        <taxon>Phenylobacterium</taxon>
    </lineage>
</organism>